<dbReference type="InParanoid" id="A0A1C7NJ93"/>
<accession>A0A1C7NJ93</accession>
<gene>
    <name evidence="2" type="ORF">A0J61_02742</name>
</gene>
<dbReference type="OrthoDB" id="2246061at2759"/>
<sequence>MLFSRSLLAISCLLFSVANAAPTQSAFAADSLTETKATMDSKHTPEAGLLLVESLSEYYENIVDQVMLDVSEDILSFVPQSISHGEVEVRQLAQKSLNRNLNFMRASLLASVNPLVSTDIPQINGLTEIQQEAIVSMASEEQISHEDNQQELEATLLSSIMTLNKKISHQLGLIVNAKQSSSILIRQANTRTLTKSKTGPTVVTIEWKLRRPFQINVHREEKIETIEQQYDVTSESEWLHHQLAAIEVNLLNEFDDRAQEAVQLVMESLALDI</sequence>
<name>A0A1C7NJ93_9FUNG</name>
<protein>
    <submittedName>
        <fullName evidence="2">Uncharacterized protein</fullName>
    </submittedName>
</protein>
<keyword evidence="1" id="KW-0732">Signal</keyword>
<keyword evidence="3" id="KW-1185">Reference proteome</keyword>
<comment type="caution">
    <text evidence="2">The sequence shown here is derived from an EMBL/GenBank/DDBJ whole genome shotgun (WGS) entry which is preliminary data.</text>
</comment>
<evidence type="ECO:0000313" key="2">
    <source>
        <dbReference type="EMBL" id="OBZ89222.1"/>
    </source>
</evidence>
<dbReference type="AlphaFoldDB" id="A0A1C7NJ93"/>
<organism evidence="2 3">
    <name type="scientific">Choanephora cucurbitarum</name>
    <dbReference type="NCBI Taxonomy" id="101091"/>
    <lineage>
        <taxon>Eukaryota</taxon>
        <taxon>Fungi</taxon>
        <taxon>Fungi incertae sedis</taxon>
        <taxon>Mucoromycota</taxon>
        <taxon>Mucoromycotina</taxon>
        <taxon>Mucoromycetes</taxon>
        <taxon>Mucorales</taxon>
        <taxon>Mucorineae</taxon>
        <taxon>Choanephoraceae</taxon>
        <taxon>Choanephoroideae</taxon>
        <taxon>Choanephora</taxon>
    </lineage>
</organism>
<evidence type="ECO:0000313" key="3">
    <source>
        <dbReference type="Proteomes" id="UP000093000"/>
    </source>
</evidence>
<dbReference type="EMBL" id="LUGH01000107">
    <property type="protein sequence ID" value="OBZ89222.1"/>
    <property type="molecule type" value="Genomic_DNA"/>
</dbReference>
<proteinExistence type="predicted"/>
<dbReference type="STRING" id="101091.A0A1C7NJ93"/>
<dbReference type="Proteomes" id="UP000093000">
    <property type="component" value="Unassembled WGS sequence"/>
</dbReference>
<feature type="chain" id="PRO_5008889731" evidence="1">
    <location>
        <begin position="21"/>
        <end position="273"/>
    </location>
</feature>
<feature type="signal peptide" evidence="1">
    <location>
        <begin position="1"/>
        <end position="20"/>
    </location>
</feature>
<evidence type="ECO:0000256" key="1">
    <source>
        <dbReference type="SAM" id="SignalP"/>
    </source>
</evidence>
<reference evidence="2 3" key="1">
    <citation type="submission" date="2016-03" db="EMBL/GenBank/DDBJ databases">
        <title>Choanephora cucurbitarum.</title>
        <authorList>
            <person name="Min B."/>
            <person name="Park H."/>
            <person name="Park J.-H."/>
            <person name="Shin H.-D."/>
            <person name="Choi I.-G."/>
        </authorList>
    </citation>
    <scope>NUCLEOTIDE SEQUENCE [LARGE SCALE GENOMIC DNA]</scope>
    <source>
        <strain evidence="2 3">KUS-F28377</strain>
    </source>
</reference>